<dbReference type="Proteomes" id="UP000243081">
    <property type="component" value="Unassembled WGS sequence"/>
</dbReference>
<dbReference type="InterPro" id="IPR036047">
    <property type="entry name" value="F-box-like_dom_sf"/>
</dbReference>
<dbReference type="Pfam" id="PF24539">
    <property type="entry name" value="DUF7600"/>
    <property type="match status" value="1"/>
</dbReference>
<evidence type="ECO:0000313" key="3">
    <source>
        <dbReference type="Proteomes" id="UP000243081"/>
    </source>
</evidence>
<dbReference type="PROSITE" id="PS50181">
    <property type="entry name" value="FBOX"/>
    <property type="match status" value="1"/>
</dbReference>
<dbReference type="EMBL" id="LUKN01004750">
    <property type="protein sequence ID" value="OAQ95625.1"/>
    <property type="molecule type" value="Genomic_DNA"/>
</dbReference>
<proteinExistence type="predicted"/>
<dbReference type="InterPro" id="IPR056021">
    <property type="entry name" value="DUF7600"/>
</dbReference>
<reference evidence="2 3" key="1">
    <citation type="submission" date="2016-03" db="EMBL/GenBank/DDBJ databases">
        <title>Fine-scale spatial genetic structure of a fungal parasite of coffee scale insects.</title>
        <authorList>
            <person name="Jackson D."/>
            <person name="Zemenick K.A."/>
            <person name="Malloure B."/>
            <person name="Quandt C.A."/>
            <person name="James T.Y."/>
        </authorList>
    </citation>
    <scope>NUCLEOTIDE SEQUENCE [LARGE SCALE GENOMIC DNA]</scope>
    <source>
        <strain evidence="2 3">UM487</strain>
    </source>
</reference>
<dbReference type="OMA" id="CSEWAGL"/>
<protein>
    <recommendedName>
        <fullName evidence="1">F-box domain-containing protein</fullName>
    </recommendedName>
</protein>
<comment type="caution">
    <text evidence="2">The sequence shown here is derived from an EMBL/GenBank/DDBJ whole genome shotgun (WGS) entry which is preliminary data.</text>
</comment>
<dbReference type="SUPFAM" id="SSF81383">
    <property type="entry name" value="F-box domain"/>
    <property type="match status" value="1"/>
</dbReference>
<gene>
    <name evidence="2" type="ORF">LLEC1_03640</name>
</gene>
<organism evidence="2 3">
    <name type="scientific">Cordyceps confragosa</name>
    <name type="common">Lecanicillium lecanii</name>
    <dbReference type="NCBI Taxonomy" id="2714763"/>
    <lineage>
        <taxon>Eukaryota</taxon>
        <taxon>Fungi</taxon>
        <taxon>Dikarya</taxon>
        <taxon>Ascomycota</taxon>
        <taxon>Pezizomycotina</taxon>
        <taxon>Sordariomycetes</taxon>
        <taxon>Hypocreomycetidae</taxon>
        <taxon>Hypocreales</taxon>
        <taxon>Cordycipitaceae</taxon>
        <taxon>Akanthomyces</taxon>
    </lineage>
</organism>
<sequence>MAHNASLVPCLLCGRMVFDGQVRNTPTWLNQFRILYSDVGVVSITGVSYFKDATFDPWIAPPDYNARWDDDGSDDDAYNALDYPRIGVLRQSPRDGRWGFPCHEACWSLLEVALAPQPVPLERLFDLCKSFPIPESQFCPEWGHYYGGLNRGHSDDGRCVEVSGIFTEHHRLCVTEVTKCNPFNVPEIQNLRINAVEDIPQVSILRAPFFDPFASLPQELLVNIAALLPTRDFFNLRLASQFFVPVFYQQNFWSTRFGPGSERCWVFETQRWERALDWRRLHRRTSLVHRSQAMHNRERVWLLAMYVKRLLEPEFVIAADPITPLLTDPHLWRKVSVDVYGWDAEDPYGLFRSGCVELHYSPKISLPQSIDRISFFLHEIGEVEYVVGLRVIGTCGAVVELGYMAREIVVDVSRKSLAGLCVALVPTGIRAVRCVFGDGSYSPWVGSEDDAAQTRKLVAASRLSAISAQFDGCRIVSLGVAAEEWAPGSLRDTAVWEKGVPDPALRLNEAFFSTMYVWADNGIYDSIHRSVFGGTRGQSLRYLTGIQVYMTSTPCGLEFEFTPGHLDYVDTCEDLGVFPDSEMASLQHFSINGPGGERISGVELYVYYRPNETLVDGEPSAELDSFKAGFFCRADCGQVLTLGLGFYESRSVPSLSI</sequence>
<name>A0A179HYK6_CORDF</name>
<dbReference type="AlphaFoldDB" id="A0A179HYK6"/>
<keyword evidence="3" id="KW-1185">Reference proteome</keyword>
<accession>A0A179HYK6</accession>
<evidence type="ECO:0000259" key="1">
    <source>
        <dbReference type="PROSITE" id="PS50181"/>
    </source>
</evidence>
<evidence type="ECO:0000313" key="2">
    <source>
        <dbReference type="EMBL" id="OAQ95625.1"/>
    </source>
</evidence>
<feature type="domain" description="F-box" evidence="1">
    <location>
        <begin position="210"/>
        <end position="256"/>
    </location>
</feature>
<dbReference type="OrthoDB" id="5273847at2759"/>
<dbReference type="InterPro" id="IPR001810">
    <property type="entry name" value="F-box_dom"/>
</dbReference>